<evidence type="ECO:0000256" key="5">
    <source>
        <dbReference type="ARBA" id="ARBA00022989"/>
    </source>
</evidence>
<dbReference type="Proteomes" id="UP000069771">
    <property type="component" value="Chromosome"/>
</dbReference>
<feature type="transmembrane region" description="Helical" evidence="7">
    <location>
        <begin position="146"/>
        <end position="162"/>
    </location>
</feature>
<dbReference type="InterPro" id="IPR052518">
    <property type="entry name" value="CHR_Transporter"/>
</dbReference>
<keyword evidence="3" id="KW-1003">Cell membrane</keyword>
<sequence length="183" mass="19766">MSWKLLLTLFFEFFKTGLFAVGGGLATIPFLQEMMNKYHWFSTSDLMNMIAVSESTPGPIGVNMATYVGYHVTGGHILGAVTTTIGLVMPSVIIICIIAKFLQKFRTNHWVNDVFSGLRPAVTGLIAATGISVLQAALMPGSGLDWIRVAVFVAAGAFVLYFKKLHPIVLISLCTVAGIVLQL</sequence>
<dbReference type="EMBL" id="CP011391">
    <property type="protein sequence ID" value="AMK55215.1"/>
    <property type="molecule type" value="Genomic_DNA"/>
</dbReference>
<keyword evidence="9" id="KW-1185">Reference proteome</keyword>
<dbReference type="GO" id="GO:0005886">
    <property type="term" value="C:plasma membrane"/>
    <property type="evidence" value="ECO:0007669"/>
    <property type="project" value="UniProtKB-SubCell"/>
</dbReference>
<dbReference type="RefSeq" id="WP_067558605.1">
    <property type="nucleotide sequence ID" value="NZ_CP011391.1"/>
</dbReference>
<feature type="transmembrane region" description="Helical" evidence="7">
    <location>
        <begin position="77"/>
        <end position="102"/>
    </location>
</feature>
<dbReference type="KEGG" id="fro:AALO17_20810"/>
<keyword evidence="6 7" id="KW-0472">Membrane</keyword>
<evidence type="ECO:0000313" key="8">
    <source>
        <dbReference type="EMBL" id="AMK55215.1"/>
    </source>
</evidence>
<evidence type="ECO:0000256" key="7">
    <source>
        <dbReference type="SAM" id="Phobius"/>
    </source>
</evidence>
<dbReference type="STRING" id="1702221.AALO17_20810"/>
<reference evidence="8 9" key="1">
    <citation type="journal article" date="2016" name="Gut Pathog.">
        <title>Whole genome sequencing of "Faecalibaculum rodentium" ALO17, isolated from C57BL/6J laboratory mouse feces.</title>
        <authorList>
            <person name="Lim S."/>
            <person name="Chang D.H."/>
            <person name="Ahn S."/>
            <person name="Kim B.C."/>
        </authorList>
    </citation>
    <scope>NUCLEOTIDE SEQUENCE [LARGE SCALE GENOMIC DNA]</scope>
    <source>
        <strain evidence="8 9">Alo17</strain>
    </source>
</reference>
<comment type="subcellular location">
    <subcellularLocation>
        <location evidence="1">Cell membrane</location>
        <topology evidence="1">Multi-pass membrane protein</topology>
    </subcellularLocation>
</comment>
<evidence type="ECO:0000313" key="9">
    <source>
        <dbReference type="Proteomes" id="UP000069771"/>
    </source>
</evidence>
<dbReference type="InterPro" id="IPR003370">
    <property type="entry name" value="Chromate_transpt"/>
</dbReference>
<protein>
    <recommendedName>
        <fullName evidence="10">Chromate transporter</fullName>
    </recommendedName>
</protein>
<dbReference type="PANTHER" id="PTHR43663">
    <property type="entry name" value="CHROMATE TRANSPORT PROTEIN-RELATED"/>
    <property type="match status" value="1"/>
</dbReference>
<keyword evidence="5 7" id="KW-1133">Transmembrane helix</keyword>
<dbReference type="OrthoDB" id="9788907at2"/>
<organism evidence="8 9">
    <name type="scientific">Faecalibaculum rodentium</name>
    <dbReference type="NCBI Taxonomy" id="1702221"/>
    <lineage>
        <taxon>Bacteria</taxon>
        <taxon>Bacillati</taxon>
        <taxon>Bacillota</taxon>
        <taxon>Erysipelotrichia</taxon>
        <taxon>Erysipelotrichales</taxon>
        <taxon>Erysipelotrichaceae</taxon>
        <taxon>Faecalibaculum</taxon>
    </lineage>
</organism>
<dbReference type="PATRIC" id="fig|1702221.3.peg.2024"/>
<dbReference type="GeneID" id="78478677"/>
<dbReference type="Pfam" id="PF02417">
    <property type="entry name" value="Chromate_transp"/>
    <property type="match status" value="1"/>
</dbReference>
<keyword evidence="4 7" id="KW-0812">Transmembrane</keyword>
<evidence type="ECO:0000256" key="3">
    <source>
        <dbReference type="ARBA" id="ARBA00022475"/>
    </source>
</evidence>
<dbReference type="AlphaFoldDB" id="A0A140DX38"/>
<dbReference type="PANTHER" id="PTHR43663:SF1">
    <property type="entry name" value="CHROMATE TRANSPORTER"/>
    <property type="match status" value="1"/>
</dbReference>
<accession>A0A140DX38</accession>
<dbReference type="GO" id="GO:0015109">
    <property type="term" value="F:chromate transmembrane transporter activity"/>
    <property type="evidence" value="ECO:0007669"/>
    <property type="project" value="InterPro"/>
</dbReference>
<name>A0A140DX38_9FIRM</name>
<comment type="similarity">
    <text evidence="2">Belongs to the chromate ion transporter (CHR) (TC 2.A.51) family.</text>
</comment>
<evidence type="ECO:0000256" key="4">
    <source>
        <dbReference type="ARBA" id="ARBA00022692"/>
    </source>
</evidence>
<evidence type="ECO:0008006" key="10">
    <source>
        <dbReference type="Google" id="ProtNLM"/>
    </source>
</evidence>
<evidence type="ECO:0000256" key="2">
    <source>
        <dbReference type="ARBA" id="ARBA00005262"/>
    </source>
</evidence>
<evidence type="ECO:0000256" key="6">
    <source>
        <dbReference type="ARBA" id="ARBA00023136"/>
    </source>
</evidence>
<gene>
    <name evidence="8" type="ORF">AALO17_20810</name>
</gene>
<evidence type="ECO:0000256" key="1">
    <source>
        <dbReference type="ARBA" id="ARBA00004651"/>
    </source>
</evidence>
<feature type="transmembrane region" description="Helical" evidence="7">
    <location>
        <begin position="114"/>
        <end position="134"/>
    </location>
</feature>
<proteinExistence type="inferred from homology"/>